<accession>A0ABS4JBN2</accession>
<proteinExistence type="predicted"/>
<protein>
    <submittedName>
        <fullName evidence="1">ComEA protein</fullName>
    </submittedName>
</protein>
<dbReference type="InterPro" id="IPR004509">
    <property type="entry name" value="Competence_ComEA_HhH"/>
</dbReference>
<dbReference type="InterPro" id="IPR051675">
    <property type="entry name" value="Endo/Exo/Phosphatase_dom_1"/>
</dbReference>
<dbReference type="InterPro" id="IPR010994">
    <property type="entry name" value="RuvA_2-like"/>
</dbReference>
<dbReference type="Gene3D" id="1.10.150.280">
    <property type="entry name" value="AF1531-like domain"/>
    <property type="match status" value="1"/>
</dbReference>
<dbReference type="Proteomes" id="UP001519288">
    <property type="component" value="Unassembled WGS sequence"/>
</dbReference>
<dbReference type="EMBL" id="JAGGLD010000001">
    <property type="protein sequence ID" value="MBP1999128.1"/>
    <property type="molecule type" value="Genomic_DNA"/>
</dbReference>
<evidence type="ECO:0000313" key="2">
    <source>
        <dbReference type="Proteomes" id="UP001519288"/>
    </source>
</evidence>
<dbReference type="PANTHER" id="PTHR21180:SF32">
    <property type="entry name" value="ENDONUCLEASE_EXONUCLEASE_PHOSPHATASE FAMILY DOMAIN-CONTAINING PROTEIN 1"/>
    <property type="match status" value="1"/>
</dbReference>
<name>A0ABS4JBN2_9BACL</name>
<reference evidence="1 2" key="1">
    <citation type="submission" date="2021-03" db="EMBL/GenBank/DDBJ databases">
        <title>Genomic Encyclopedia of Type Strains, Phase IV (KMG-IV): sequencing the most valuable type-strain genomes for metagenomic binning, comparative biology and taxonomic classification.</title>
        <authorList>
            <person name="Goeker M."/>
        </authorList>
    </citation>
    <scope>NUCLEOTIDE SEQUENCE [LARGE SCALE GENOMIC DNA]</scope>
    <source>
        <strain evidence="1 2">DSM 26806</strain>
    </source>
</reference>
<evidence type="ECO:0000313" key="1">
    <source>
        <dbReference type="EMBL" id="MBP1999128.1"/>
    </source>
</evidence>
<dbReference type="Pfam" id="PF12836">
    <property type="entry name" value="HHH_3"/>
    <property type="match status" value="1"/>
</dbReference>
<dbReference type="PANTHER" id="PTHR21180">
    <property type="entry name" value="ENDONUCLEASE/EXONUCLEASE/PHOSPHATASE FAMILY DOMAIN-CONTAINING PROTEIN 1"/>
    <property type="match status" value="1"/>
</dbReference>
<comment type="caution">
    <text evidence="1">The sequence shown here is derived from an EMBL/GenBank/DDBJ whole genome shotgun (WGS) entry which is preliminary data.</text>
</comment>
<gene>
    <name evidence="1" type="ORF">J2Z69_000147</name>
</gene>
<organism evidence="1 2">
    <name type="scientific">Paenibacillus shirakamiensis</name>
    <dbReference type="NCBI Taxonomy" id="1265935"/>
    <lineage>
        <taxon>Bacteria</taxon>
        <taxon>Bacillati</taxon>
        <taxon>Bacillota</taxon>
        <taxon>Bacilli</taxon>
        <taxon>Bacillales</taxon>
        <taxon>Paenibacillaceae</taxon>
        <taxon>Paenibacillus</taxon>
    </lineage>
</organism>
<dbReference type="SUPFAM" id="SSF47781">
    <property type="entry name" value="RuvA domain 2-like"/>
    <property type="match status" value="1"/>
</dbReference>
<keyword evidence="2" id="KW-1185">Reference proteome</keyword>
<dbReference type="NCBIfam" id="TIGR00426">
    <property type="entry name" value="competence protein ComEA helix-hairpin-helix repeat region"/>
    <property type="match status" value="1"/>
</dbReference>
<sequence length="50" mass="5473">MNIPGIGAKKAAAILAYREQHGAFKSINELTEVKGIGNKMLEKMRPYIGL</sequence>